<comment type="caution">
    <text evidence="4">The sequence shown here is derived from an EMBL/GenBank/DDBJ whole genome shotgun (WGS) entry which is preliminary data.</text>
</comment>
<reference evidence="4 5" key="1">
    <citation type="submission" date="2023-07" db="EMBL/GenBank/DDBJ databases">
        <title>Genomic Encyclopedia of Type Strains, Phase IV (KMG-IV): sequencing the most valuable type-strain genomes for metagenomic binning, comparative biology and taxonomic classification.</title>
        <authorList>
            <person name="Goeker M."/>
        </authorList>
    </citation>
    <scope>NUCLEOTIDE SEQUENCE [LARGE SCALE GENOMIC DNA]</scope>
    <source>
        <strain evidence="4 5">DSM 19619</strain>
    </source>
</reference>
<organism evidence="4 5">
    <name type="scientific">Labrys wisconsinensis</name>
    <dbReference type="NCBI Taxonomy" id="425677"/>
    <lineage>
        <taxon>Bacteria</taxon>
        <taxon>Pseudomonadati</taxon>
        <taxon>Pseudomonadota</taxon>
        <taxon>Alphaproteobacteria</taxon>
        <taxon>Hyphomicrobiales</taxon>
        <taxon>Xanthobacteraceae</taxon>
        <taxon>Labrys</taxon>
    </lineage>
</organism>
<dbReference type="PANTHER" id="PTHR12184">
    <property type="entry name" value="UBIQUINOL-CYTOCHROME C REDUCTASE COMPLEX ASSEMBLY FACTOR 1 FAMILY MEMBER"/>
    <property type="match status" value="1"/>
</dbReference>
<evidence type="ECO:0000313" key="5">
    <source>
        <dbReference type="Proteomes" id="UP001242480"/>
    </source>
</evidence>
<comment type="similarity">
    <text evidence="2">Belongs to the UPF0174 family.</text>
</comment>
<dbReference type="InterPro" id="IPR014569">
    <property type="entry name" value="Ubq_cyt-c_CBP3-rel"/>
</dbReference>
<protein>
    <submittedName>
        <fullName evidence="4">Cytochrome b pre-mRNA-processing protein 3</fullName>
    </submittedName>
</protein>
<evidence type="ECO:0000313" key="4">
    <source>
        <dbReference type="EMBL" id="MDQ0469378.1"/>
    </source>
</evidence>
<name>A0ABU0J7E9_9HYPH</name>
<accession>A0ABU0J7E9</accession>
<keyword evidence="5" id="KW-1185">Reference proteome</keyword>
<dbReference type="EMBL" id="JAUSVX010000003">
    <property type="protein sequence ID" value="MDQ0469378.1"/>
    <property type="molecule type" value="Genomic_DNA"/>
</dbReference>
<dbReference type="Pfam" id="PF03981">
    <property type="entry name" value="Ubiq_cyt_C_chap"/>
    <property type="match status" value="1"/>
</dbReference>
<evidence type="ECO:0000259" key="3">
    <source>
        <dbReference type="Pfam" id="PF03981"/>
    </source>
</evidence>
<dbReference type="Proteomes" id="UP001242480">
    <property type="component" value="Unassembled WGS sequence"/>
</dbReference>
<gene>
    <name evidence="4" type="ORF">QO011_002389</name>
</gene>
<dbReference type="RefSeq" id="WP_307272037.1">
    <property type="nucleotide sequence ID" value="NZ_JAUSVX010000003.1"/>
</dbReference>
<evidence type="ECO:0000256" key="1">
    <source>
        <dbReference type="ARBA" id="ARBA00006407"/>
    </source>
</evidence>
<comment type="similarity">
    <text evidence="1">Belongs to the CBP3 family.</text>
</comment>
<dbReference type="InterPro" id="IPR021150">
    <property type="entry name" value="Ubiq_cyt_c_chap"/>
</dbReference>
<feature type="domain" description="Ubiquinol-cytochrome c chaperone" evidence="3">
    <location>
        <begin position="33"/>
        <end position="170"/>
    </location>
</feature>
<dbReference type="InterPro" id="IPR007129">
    <property type="entry name" value="Ubiqinol_cyt_c_chaperone_CPB3"/>
</dbReference>
<sequence>MFGLFRNRQRERIVSRLYDEILAQARNPALFLDHGVPDTVEGRLDMMILHVFLFVHRMRGEDVAAKDAAQELCDRFFAETDRALREMGVGDLAVPKRMKKIGEVYAGCASAYAAALGQPGEVALAAALARNVYGDAADREPRAAALADYVRRAATLLAGVPALDLVEKGILFPSPRHESADGHAASA</sequence>
<evidence type="ECO:0000256" key="2">
    <source>
        <dbReference type="ARBA" id="ARBA00006436"/>
    </source>
</evidence>
<proteinExistence type="inferred from homology"/>
<dbReference type="PIRSF" id="PIRSF032079">
    <property type="entry name" value="UCP032079"/>
    <property type="match status" value="1"/>
</dbReference>
<dbReference type="PANTHER" id="PTHR12184:SF1">
    <property type="entry name" value="UBIQUINOL-CYTOCHROME-C REDUCTASE COMPLEX ASSEMBLY FACTOR 1"/>
    <property type="match status" value="1"/>
</dbReference>